<keyword evidence="4" id="KW-0326">Glycosidase</keyword>
<dbReference type="RefSeq" id="XP_014677692.1">
    <property type="nucleotide sequence ID" value="XM_014822206.1"/>
</dbReference>
<dbReference type="EC" id="3.2.1.35" evidence="4"/>
<evidence type="ECO:0000313" key="6">
    <source>
        <dbReference type="Proteomes" id="UP000695022"/>
    </source>
</evidence>
<dbReference type="Gene3D" id="3.20.20.70">
    <property type="entry name" value="Aldolase class I"/>
    <property type="match status" value="1"/>
</dbReference>
<dbReference type="InterPro" id="IPR017853">
    <property type="entry name" value="GH"/>
</dbReference>
<dbReference type="PANTHER" id="PTHR11769:SF35">
    <property type="entry name" value="HYALURONIDASE"/>
    <property type="match status" value="1"/>
</dbReference>
<keyword evidence="5" id="KW-0472">Membrane</keyword>
<comment type="catalytic activity">
    <reaction evidence="4">
        <text>Random hydrolysis of (1-&gt;4)-linkages between N-acetyl-beta-D-glucosamine and D-glucuronate residues in hyaluronate.</text>
        <dbReference type="EC" id="3.2.1.35"/>
    </reaction>
</comment>
<evidence type="ECO:0000313" key="7">
    <source>
        <dbReference type="RefSeq" id="XP_014677692.1"/>
    </source>
</evidence>
<dbReference type="PANTHER" id="PTHR11769">
    <property type="entry name" value="HYALURONIDASE"/>
    <property type="match status" value="1"/>
</dbReference>
<accession>A0ABM1EZS1</accession>
<organism evidence="6 7">
    <name type="scientific">Priapulus caudatus</name>
    <name type="common">Priapulid worm</name>
    <dbReference type="NCBI Taxonomy" id="37621"/>
    <lineage>
        <taxon>Eukaryota</taxon>
        <taxon>Metazoa</taxon>
        <taxon>Ecdysozoa</taxon>
        <taxon>Scalidophora</taxon>
        <taxon>Priapulida</taxon>
        <taxon>Priapulimorpha</taxon>
        <taxon>Priapulimorphida</taxon>
        <taxon>Priapulidae</taxon>
        <taxon>Priapulus</taxon>
    </lineage>
</organism>
<dbReference type="Proteomes" id="UP000695022">
    <property type="component" value="Unplaced"/>
</dbReference>
<protein>
    <recommendedName>
        <fullName evidence="4">Hyaluronidase</fullName>
        <ecNumber evidence="4">3.2.1.35</ecNumber>
    </recommendedName>
</protein>
<keyword evidence="2" id="KW-1015">Disulfide bond</keyword>
<feature type="transmembrane region" description="Helical" evidence="5">
    <location>
        <begin position="13"/>
        <end position="38"/>
    </location>
</feature>
<dbReference type="GeneID" id="106817534"/>
<proteinExistence type="inferred from homology"/>
<evidence type="ECO:0000256" key="2">
    <source>
        <dbReference type="ARBA" id="ARBA00023157"/>
    </source>
</evidence>
<evidence type="ECO:0000256" key="4">
    <source>
        <dbReference type="RuleBase" id="RU610713"/>
    </source>
</evidence>
<dbReference type="PRINTS" id="PR00846">
    <property type="entry name" value="GLHYDRLASE56"/>
</dbReference>
<keyword evidence="4" id="KW-0378">Hydrolase</keyword>
<dbReference type="InterPro" id="IPR013785">
    <property type="entry name" value="Aldolase_TIM"/>
</dbReference>
<gene>
    <name evidence="7" type="primary">LOC106817534</name>
</gene>
<dbReference type="PIRSF" id="PIRSF038193">
    <property type="entry name" value="Hyaluronidase"/>
    <property type="match status" value="1"/>
</dbReference>
<evidence type="ECO:0000256" key="5">
    <source>
        <dbReference type="SAM" id="Phobius"/>
    </source>
</evidence>
<keyword evidence="6" id="KW-1185">Reference proteome</keyword>
<keyword evidence="5" id="KW-0812">Transmembrane</keyword>
<dbReference type="Pfam" id="PF01630">
    <property type="entry name" value="Glyco_hydro_56"/>
    <property type="match status" value="1"/>
</dbReference>
<dbReference type="SUPFAM" id="SSF51445">
    <property type="entry name" value="(Trans)glycosidases"/>
    <property type="match status" value="1"/>
</dbReference>
<evidence type="ECO:0000256" key="3">
    <source>
        <dbReference type="PIRNR" id="PIRNR038193"/>
    </source>
</evidence>
<comment type="similarity">
    <text evidence="1 3 4">Belongs to the glycosyl hydrolase 56 family.</text>
</comment>
<dbReference type="InterPro" id="IPR018155">
    <property type="entry name" value="Hyaluronidase"/>
</dbReference>
<keyword evidence="5" id="KW-1133">Transmembrane helix</keyword>
<sequence length="453" mass="50435">MALHDDCKSVRDIWLSLGCLITRALIVSVCFFGCVTCASINSHQPRKPFVVTWDSPSQQCRNKGVVINVTNHAFATNSMETFNGDVVTIFYGIGRFPYYENGVPRDGGLPQLGNLTAHLTQVTDDVVKLLPDPHNAGLAVIDFESWRPQYDSNFDSLDVYRVESDALVVSRHPGWSRDAVRREARREFDAAARRYFERTLAVAVALRRESVWGYYGFPDCYDHAQLQYCSERMRARDDQLSWLFANSRALFPSIYLNSGRLIVNNKAGDDGHRGHFDYVHAQLHEALRVSNASGAAPAVAIFPYTSYAYEGRPDALLTTADLANTVGQAADLGLPGVVVWGSSASVGSARRCRALAAYLQRTLAPFVDYVVARATVCGRELCSLRGRCALRDALVASPAVAYASRRRMLASYRRYRSGKGHDGANTMKENYYCKCYEGWKGKHCDERIGMTSD</sequence>
<name>A0ABM1EZS1_PRICU</name>
<reference evidence="7" key="1">
    <citation type="submission" date="2025-08" db="UniProtKB">
        <authorList>
            <consortium name="RefSeq"/>
        </authorList>
    </citation>
    <scope>IDENTIFICATION</scope>
</reference>
<evidence type="ECO:0000256" key="1">
    <source>
        <dbReference type="ARBA" id="ARBA00008871"/>
    </source>
</evidence>